<organism evidence="2 3">
    <name type="scientific">Acipenser oxyrinchus oxyrinchus</name>
    <dbReference type="NCBI Taxonomy" id="40147"/>
    <lineage>
        <taxon>Eukaryota</taxon>
        <taxon>Metazoa</taxon>
        <taxon>Chordata</taxon>
        <taxon>Craniata</taxon>
        <taxon>Vertebrata</taxon>
        <taxon>Euteleostomi</taxon>
        <taxon>Actinopterygii</taxon>
        <taxon>Chondrostei</taxon>
        <taxon>Acipenseriformes</taxon>
        <taxon>Acipenseridae</taxon>
        <taxon>Acipenser</taxon>
    </lineage>
</organism>
<proteinExistence type="predicted"/>
<dbReference type="Proteomes" id="UP001230051">
    <property type="component" value="Unassembled WGS sequence"/>
</dbReference>
<keyword evidence="3" id="KW-1185">Reference proteome</keyword>
<reference evidence="2" key="1">
    <citation type="submission" date="2022-02" db="EMBL/GenBank/DDBJ databases">
        <title>Atlantic sturgeon de novo genome assembly.</title>
        <authorList>
            <person name="Stock M."/>
            <person name="Klopp C."/>
            <person name="Guiguen Y."/>
            <person name="Cabau C."/>
            <person name="Parinello H."/>
            <person name="Santidrian Yebra-Pimentel E."/>
            <person name="Kuhl H."/>
            <person name="Dirks R.P."/>
            <person name="Guessner J."/>
            <person name="Wuertz S."/>
            <person name="Du K."/>
            <person name="Schartl M."/>
        </authorList>
    </citation>
    <scope>NUCLEOTIDE SEQUENCE</scope>
    <source>
        <strain evidence="2">STURGEONOMICS-FGT-2020</strain>
        <tissue evidence="2">Whole blood</tissue>
    </source>
</reference>
<gene>
    <name evidence="2" type="ORF">AOXY_G6687</name>
</gene>
<accession>A0AAD8LRI1</accession>
<evidence type="ECO:0000313" key="3">
    <source>
        <dbReference type="Proteomes" id="UP001230051"/>
    </source>
</evidence>
<sequence>MSLPTGKLVKLPSDPGIGGNPNHGDCPWNVSSSSCSTIHRHAYTRPAKSQQPQQTLTSYFVKAPYSSTSLPKKMLDKKLSGAGAAPSGGGSSGPTIEEVD</sequence>
<feature type="region of interest" description="Disordered" evidence="1">
    <location>
        <begin position="77"/>
        <end position="100"/>
    </location>
</feature>
<dbReference type="AlphaFoldDB" id="A0AAD8LRI1"/>
<evidence type="ECO:0000256" key="1">
    <source>
        <dbReference type="SAM" id="MobiDB-lite"/>
    </source>
</evidence>
<name>A0AAD8LRI1_ACIOX</name>
<comment type="caution">
    <text evidence="2">The sequence shown here is derived from an EMBL/GenBank/DDBJ whole genome shotgun (WGS) entry which is preliminary data.</text>
</comment>
<evidence type="ECO:0000313" key="2">
    <source>
        <dbReference type="EMBL" id="KAK1171779.1"/>
    </source>
</evidence>
<dbReference type="EMBL" id="JAGXEW010000005">
    <property type="protein sequence ID" value="KAK1171779.1"/>
    <property type="molecule type" value="Genomic_DNA"/>
</dbReference>
<protein>
    <submittedName>
        <fullName evidence="2">Uncharacterized protein</fullName>
    </submittedName>
</protein>
<feature type="region of interest" description="Disordered" evidence="1">
    <location>
        <begin position="1"/>
        <end position="25"/>
    </location>
</feature>